<accession>A0ABS9GVZ6</accession>
<evidence type="ECO:0000313" key="1">
    <source>
        <dbReference type="EMBL" id="MCF6136982.1"/>
    </source>
</evidence>
<evidence type="ECO:0000313" key="2">
    <source>
        <dbReference type="Proteomes" id="UP001649381"/>
    </source>
</evidence>
<proteinExistence type="predicted"/>
<keyword evidence="2" id="KW-1185">Reference proteome</keyword>
<protein>
    <submittedName>
        <fullName evidence="1">YlbE-like family protein</fullName>
    </submittedName>
</protein>
<dbReference type="InterPro" id="IPR025613">
    <property type="entry name" value="YlbE"/>
</dbReference>
<sequence>MRREIIDYLDQRPDLKYMIREQPDWYRKLSRNPASIQELDEEAKTFYGQTFGQRIDKLSGQIESISRLVQLFGKQ</sequence>
<gene>
    <name evidence="1" type="ORF">L2716_04510</name>
</gene>
<dbReference type="Pfam" id="PF14003">
    <property type="entry name" value="YlbE"/>
    <property type="match status" value="1"/>
</dbReference>
<dbReference type="RefSeq" id="WP_236332197.1">
    <property type="nucleotide sequence ID" value="NZ_JAKIJS010000001.1"/>
</dbReference>
<reference evidence="1 2" key="1">
    <citation type="submission" date="2022-01" db="EMBL/GenBank/DDBJ databases">
        <title>Alkalihalobacillus sp. EGI L200015, a novel bacterium isolated from a salt lake sediment.</title>
        <authorList>
            <person name="Gao L."/>
            <person name="Fang B.-Z."/>
            <person name="Li W.-J."/>
        </authorList>
    </citation>
    <scope>NUCLEOTIDE SEQUENCE [LARGE SCALE GENOMIC DNA]</scope>
    <source>
        <strain evidence="1 2">KCTC 12718</strain>
    </source>
</reference>
<dbReference type="EMBL" id="JAKIJS010000001">
    <property type="protein sequence ID" value="MCF6136982.1"/>
    <property type="molecule type" value="Genomic_DNA"/>
</dbReference>
<comment type="caution">
    <text evidence="1">The sequence shown here is derived from an EMBL/GenBank/DDBJ whole genome shotgun (WGS) entry which is preliminary data.</text>
</comment>
<organism evidence="1 2">
    <name type="scientific">Pseudalkalibacillus berkeleyi</name>
    <dbReference type="NCBI Taxonomy" id="1069813"/>
    <lineage>
        <taxon>Bacteria</taxon>
        <taxon>Bacillati</taxon>
        <taxon>Bacillota</taxon>
        <taxon>Bacilli</taxon>
        <taxon>Bacillales</taxon>
        <taxon>Fictibacillaceae</taxon>
        <taxon>Pseudalkalibacillus</taxon>
    </lineage>
</organism>
<dbReference type="Proteomes" id="UP001649381">
    <property type="component" value="Unassembled WGS sequence"/>
</dbReference>
<name>A0ABS9GVZ6_9BACL</name>